<reference evidence="2" key="1">
    <citation type="submission" date="2014-03" db="EMBL/GenBank/DDBJ databases">
        <title>The Genome Sequence of Puccinia striiformis f. sp. tritici PST-78.</title>
        <authorList>
            <consortium name="The Broad Institute Genome Sequencing Platform"/>
            <person name="Cuomo C."/>
            <person name="Hulbert S."/>
            <person name="Chen X."/>
            <person name="Walker B."/>
            <person name="Young S.K."/>
            <person name="Zeng Q."/>
            <person name="Gargeya S."/>
            <person name="Fitzgerald M."/>
            <person name="Haas B."/>
            <person name="Abouelleil A."/>
            <person name="Alvarado L."/>
            <person name="Arachchi H.M."/>
            <person name="Berlin A.M."/>
            <person name="Chapman S.B."/>
            <person name="Goldberg J."/>
            <person name="Griggs A."/>
            <person name="Gujja S."/>
            <person name="Hansen M."/>
            <person name="Howarth C."/>
            <person name="Imamovic A."/>
            <person name="Larimer J."/>
            <person name="McCowan C."/>
            <person name="Montmayeur A."/>
            <person name="Murphy C."/>
            <person name="Neiman D."/>
            <person name="Pearson M."/>
            <person name="Priest M."/>
            <person name="Roberts A."/>
            <person name="Saif S."/>
            <person name="Shea T."/>
            <person name="Sisk P."/>
            <person name="Sykes S."/>
            <person name="Wortman J."/>
            <person name="Nusbaum C."/>
            <person name="Birren B."/>
        </authorList>
    </citation>
    <scope>NUCLEOTIDE SEQUENCE [LARGE SCALE GENOMIC DNA]</scope>
    <source>
        <strain evidence="2">race PST-78</strain>
    </source>
</reference>
<evidence type="ECO:0008006" key="3">
    <source>
        <dbReference type="Google" id="ProtNLM"/>
    </source>
</evidence>
<sequence>MDTYLGIDWMGISTTAELLEARTKQLERRDETLELAHQKLMKTRNSSVRYWDRKMAARLRKPLDSGELVLIYNKSLEDQWGKLFANRWNGPFRIIKQLPGGSYLLEELDGIELKRAYAASHIKRFYPRGRNLALLRPPEMKTEDFLKLKRKSAFFFVQDGRLMRRHSPMAQL</sequence>
<keyword evidence="2" id="KW-1185">Reference proteome</keyword>
<dbReference type="AlphaFoldDB" id="A0A0L0UKS8"/>
<dbReference type="EMBL" id="AJIL01004801">
    <property type="protein sequence ID" value="KNE87591.1"/>
    <property type="molecule type" value="Genomic_DNA"/>
</dbReference>
<protein>
    <recommendedName>
        <fullName evidence="3">Integrase zinc-binding domain-containing protein</fullName>
    </recommendedName>
</protein>
<feature type="non-terminal residue" evidence="1">
    <location>
        <position position="172"/>
    </location>
</feature>
<organism evidence="1 2">
    <name type="scientific">Puccinia striiformis f. sp. tritici PST-78</name>
    <dbReference type="NCBI Taxonomy" id="1165861"/>
    <lineage>
        <taxon>Eukaryota</taxon>
        <taxon>Fungi</taxon>
        <taxon>Dikarya</taxon>
        <taxon>Basidiomycota</taxon>
        <taxon>Pucciniomycotina</taxon>
        <taxon>Pucciniomycetes</taxon>
        <taxon>Pucciniales</taxon>
        <taxon>Pucciniaceae</taxon>
        <taxon>Puccinia</taxon>
    </lineage>
</organism>
<name>A0A0L0UKS8_9BASI</name>
<dbReference type="Proteomes" id="UP000054564">
    <property type="component" value="Unassembled WGS sequence"/>
</dbReference>
<dbReference type="STRING" id="1165861.A0A0L0UKS8"/>
<evidence type="ECO:0000313" key="2">
    <source>
        <dbReference type="Proteomes" id="UP000054564"/>
    </source>
</evidence>
<proteinExistence type="predicted"/>
<comment type="caution">
    <text evidence="1">The sequence shown here is derived from an EMBL/GenBank/DDBJ whole genome shotgun (WGS) entry which is preliminary data.</text>
</comment>
<gene>
    <name evidence="1" type="ORF">PSTG_19023</name>
</gene>
<accession>A0A0L0UKS8</accession>
<evidence type="ECO:0000313" key="1">
    <source>
        <dbReference type="EMBL" id="KNE87591.1"/>
    </source>
</evidence>
<dbReference type="OrthoDB" id="2505904at2759"/>